<dbReference type="PANTHER" id="PTHR30146">
    <property type="entry name" value="LACI-RELATED TRANSCRIPTIONAL REPRESSOR"/>
    <property type="match status" value="1"/>
</dbReference>
<dbReference type="AlphaFoldDB" id="A0A2G5K7V7"/>
<accession>A0A2G5K7V7</accession>
<dbReference type="SMART" id="SM00354">
    <property type="entry name" value="HTH_LACI"/>
    <property type="match status" value="1"/>
</dbReference>
<evidence type="ECO:0000313" key="5">
    <source>
        <dbReference type="EMBL" id="PIB25219.1"/>
    </source>
</evidence>
<evidence type="ECO:0000256" key="3">
    <source>
        <dbReference type="ARBA" id="ARBA00023163"/>
    </source>
</evidence>
<dbReference type="SUPFAM" id="SSF53822">
    <property type="entry name" value="Periplasmic binding protein-like I"/>
    <property type="match status" value="1"/>
</dbReference>
<dbReference type="CDD" id="cd01392">
    <property type="entry name" value="HTH_LacI"/>
    <property type="match status" value="1"/>
</dbReference>
<dbReference type="RefSeq" id="WP_099592150.1">
    <property type="nucleotide sequence ID" value="NZ_MDGM01000011.1"/>
</dbReference>
<dbReference type="Gene3D" id="1.10.260.40">
    <property type="entry name" value="lambda repressor-like DNA-binding domains"/>
    <property type="match status" value="1"/>
</dbReference>
<dbReference type="PANTHER" id="PTHR30146:SF155">
    <property type="entry name" value="ALANINE RACEMASE"/>
    <property type="match status" value="1"/>
</dbReference>
<evidence type="ECO:0000256" key="2">
    <source>
        <dbReference type="ARBA" id="ARBA00023125"/>
    </source>
</evidence>
<dbReference type="EMBL" id="MDGM01000011">
    <property type="protein sequence ID" value="PIB25219.1"/>
    <property type="molecule type" value="Genomic_DNA"/>
</dbReference>
<dbReference type="InterPro" id="IPR028082">
    <property type="entry name" value="Peripla_BP_I"/>
</dbReference>
<evidence type="ECO:0000313" key="6">
    <source>
        <dbReference type="Proteomes" id="UP000231516"/>
    </source>
</evidence>
<keyword evidence="6" id="KW-1185">Reference proteome</keyword>
<dbReference type="Pfam" id="PF00356">
    <property type="entry name" value="LacI"/>
    <property type="match status" value="1"/>
</dbReference>
<dbReference type="SUPFAM" id="SSF47413">
    <property type="entry name" value="lambda repressor-like DNA-binding domains"/>
    <property type="match status" value="1"/>
</dbReference>
<dbReference type="InterPro" id="IPR000843">
    <property type="entry name" value="HTH_LacI"/>
</dbReference>
<proteinExistence type="predicted"/>
<reference evidence="5 6" key="1">
    <citation type="submission" date="2016-08" db="EMBL/GenBank/DDBJ databases">
        <title>Draft genome of Amylibacter sp. strain 4G11.</title>
        <authorList>
            <person name="Wong S.-K."/>
            <person name="Hamasaki K."/>
            <person name="Yoshizawa S."/>
        </authorList>
    </citation>
    <scope>NUCLEOTIDE SEQUENCE [LARGE SCALE GENOMIC DNA]</scope>
    <source>
        <strain evidence="5 6">4G11</strain>
    </source>
</reference>
<dbReference type="GO" id="GO:0000976">
    <property type="term" value="F:transcription cis-regulatory region binding"/>
    <property type="evidence" value="ECO:0007669"/>
    <property type="project" value="TreeGrafter"/>
</dbReference>
<keyword evidence="1" id="KW-0805">Transcription regulation</keyword>
<keyword evidence="2" id="KW-0238">DNA-binding</keyword>
<organism evidence="5 6">
    <name type="scientific">Paramylibacter kogurei</name>
    <dbReference type="NCBI Taxonomy" id="1889778"/>
    <lineage>
        <taxon>Bacteria</taxon>
        <taxon>Pseudomonadati</taxon>
        <taxon>Pseudomonadota</taxon>
        <taxon>Alphaproteobacteria</taxon>
        <taxon>Rhodobacterales</taxon>
        <taxon>Paracoccaceae</taxon>
        <taxon>Paramylibacter</taxon>
    </lineage>
</organism>
<dbReference type="Pfam" id="PF13377">
    <property type="entry name" value="Peripla_BP_3"/>
    <property type="match status" value="1"/>
</dbReference>
<name>A0A2G5K7V7_9RHOB</name>
<dbReference type="InterPro" id="IPR046335">
    <property type="entry name" value="LacI/GalR-like_sensor"/>
</dbReference>
<dbReference type="PROSITE" id="PS50932">
    <property type="entry name" value="HTH_LACI_2"/>
    <property type="match status" value="1"/>
</dbReference>
<dbReference type="Gene3D" id="3.40.50.2300">
    <property type="match status" value="2"/>
</dbReference>
<dbReference type="InterPro" id="IPR010982">
    <property type="entry name" value="Lambda_DNA-bd_dom_sf"/>
</dbReference>
<gene>
    <name evidence="5" type="ORF">BFP76_01055</name>
</gene>
<evidence type="ECO:0000256" key="1">
    <source>
        <dbReference type="ARBA" id="ARBA00023015"/>
    </source>
</evidence>
<dbReference type="CDD" id="cd20010">
    <property type="entry name" value="PBP1_AglR-like"/>
    <property type="match status" value="1"/>
</dbReference>
<dbReference type="GO" id="GO:0003700">
    <property type="term" value="F:DNA-binding transcription factor activity"/>
    <property type="evidence" value="ECO:0007669"/>
    <property type="project" value="TreeGrafter"/>
</dbReference>
<dbReference type="OrthoDB" id="234496at2"/>
<comment type="caution">
    <text evidence="5">The sequence shown here is derived from an EMBL/GenBank/DDBJ whole genome shotgun (WGS) entry which is preliminary data.</text>
</comment>
<protein>
    <submittedName>
        <fullName evidence="5">LacI family transcriptional regulator</fullName>
    </submittedName>
</protein>
<feature type="domain" description="HTH lacI-type" evidence="4">
    <location>
        <begin position="1"/>
        <end position="55"/>
    </location>
</feature>
<evidence type="ECO:0000259" key="4">
    <source>
        <dbReference type="PROSITE" id="PS50932"/>
    </source>
</evidence>
<sequence length="338" mass="36723">MNLKELSSYLGLSQTTVSRALNGFPEVSEKTRQRVIEAAKVHGYMPSQSARGLATGKVGAIGHIIPLGNHQMINPHFSDFMAGVGIAYADFGIDIVMKICAQDEELATYRKLVKSNRVDGFVLQGPLVDDPRIDLLQTLGVPFVVHGRSAGATQPYNYLDVDNEGAFERATQFLVDFGHRDIALLNGMENMDFANKRRMGFLTGLQRAAIPARPELMFSQDMSEVYGYEVATKILPLPNPPTAFLCASKLVALGVMRAIADAGLIAGKDISVVTFDDDFGFLGTHAAVPQITCLRSSLYRAGTRVAHMMMAAVDDPLAISTEIWEPELVVGKSTGMKI</sequence>
<dbReference type="Proteomes" id="UP000231516">
    <property type="component" value="Unassembled WGS sequence"/>
</dbReference>
<keyword evidence="3" id="KW-0804">Transcription</keyword>